<protein>
    <submittedName>
        <fullName evidence="1">Uncharacterized protein</fullName>
    </submittedName>
</protein>
<reference evidence="2" key="2">
    <citation type="submission" date="2015-01" db="EMBL/GenBank/DDBJ databases">
        <title>Evolutionary Origins and Diversification of the Mycorrhizal Mutualists.</title>
        <authorList>
            <consortium name="DOE Joint Genome Institute"/>
            <consortium name="Mycorrhizal Genomics Consortium"/>
            <person name="Kohler A."/>
            <person name="Kuo A."/>
            <person name="Nagy L.G."/>
            <person name="Floudas D."/>
            <person name="Copeland A."/>
            <person name="Barry K.W."/>
            <person name="Cichocki N."/>
            <person name="Veneault-Fourrey C."/>
            <person name="LaButti K."/>
            <person name="Lindquist E.A."/>
            <person name="Lipzen A."/>
            <person name="Lundell T."/>
            <person name="Morin E."/>
            <person name="Murat C."/>
            <person name="Riley R."/>
            <person name="Ohm R."/>
            <person name="Sun H."/>
            <person name="Tunlid A."/>
            <person name="Henrissat B."/>
            <person name="Grigoriev I.V."/>
            <person name="Hibbett D.S."/>
            <person name="Martin F."/>
        </authorList>
    </citation>
    <scope>NUCLEOTIDE SEQUENCE [LARGE SCALE GENOMIC DNA]</scope>
    <source>
        <strain evidence="2">Foug A</strain>
    </source>
</reference>
<proteinExistence type="predicted"/>
<dbReference type="EMBL" id="KN822133">
    <property type="protein sequence ID" value="KIM55501.1"/>
    <property type="molecule type" value="Genomic_DNA"/>
</dbReference>
<gene>
    <name evidence="1" type="ORF">SCLCIDRAFT_1221058</name>
</gene>
<dbReference type="Proteomes" id="UP000053989">
    <property type="component" value="Unassembled WGS sequence"/>
</dbReference>
<keyword evidence="2" id="KW-1185">Reference proteome</keyword>
<evidence type="ECO:0000313" key="2">
    <source>
        <dbReference type="Proteomes" id="UP000053989"/>
    </source>
</evidence>
<dbReference type="HOGENOM" id="CLU_2513946_0_0_1"/>
<dbReference type="InParanoid" id="A0A0C3DHF5"/>
<sequence>MDDNSARDLSYSGGVETDRIKWLASDAKYRLWVVLQSSESPSLVPTTVCKTGSSGTTSPTISGAALAHSQRIVRALELRCVGGVL</sequence>
<reference evidence="1 2" key="1">
    <citation type="submission" date="2014-04" db="EMBL/GenBank/DDBJ databases">
        <authorList>
            <consortium name="DOE Joint Genome Institute"/>
            <person name="Kuo A."/>
            <person name="Kohler A."/>
            <person name="Nagy L.G."/>
            <person name="Floudas D."/>
            <person name="Copeland A."/>
            <person name="Barry K.W."/>
            <person name="Cichocki N."/>
            <person name="Veneault-Fourrey C."/>
            <person name="LaButti K."/>
            <person name="Lindquist E.A."/>
            <person name="Lipzen A."/>
            <person name="Lundell T."/>
            <person name="Morin E."/>
            <person name="Murat C."/>
            <person name="Sun H."/>
            <person name="Tunlid A."/>
            <person name="Henrissat B."/>
            <person name="Grigoriev I.V."/>
            <person name="Hibbett D.S."/>
            <person name="Martin F."/>
            <person name="Nordberg H.P."/>
            <person name="Cantor M.N."/>
            <person name="Hua S.X."/>
        </authorList>
    </citation>
    <scope>NUCLEOTIDE SEQUENCE [LARGE SCALE GENOMIC DNA]</scope>
    <source>
        <strain evidence="1 2">Foug A</strain>
    </source>
</reference>
<organism evidence="1 2">
    <name type="scientific">Scleroderma citrinum Foug A</name>
    <dbReference type="NCBI Taxonomy" id="1036808"/>
    <lineage>
        <taxon>Eukaryota</taxon>
        <taxon>Fungi</taxon>
        <taxon>Dikarya</taxon>
        <taxon>Basidiomycota</taxon>
        <taxon>Agaricomycotina</taxon>
        <taxon>Agaricomycetes</taxon>
        <taxon>Agaricomycetidae</taxon>
        <taxon>Boletales</taxon>
        <taxon>Sclerodermatineae</taxon>
        <taxon>Sclerodermataceae</taxon>
        <taxon>Scleroderma</taxon>
    </lineage>
</organism>
<name>A0A0C3DHF5_9AGAM</name>
<evidence type="ECO:0000313" key="1">
    <source>
        <dbReference type="EMBL" id="KIM55501.1"/>
    </source>
</evidence>
<accession>A0A0C3DHF5</accession>
<dbReference type="AlphaFoldDB" id="A0A0C3DHF5"/>